<keyword evidence="3" id="KW-1185">Reference proteome</keyword>
<protein>
    <submittedName>
        <fullName evidence="2">Uncharacterized protein</fullName>
    </submittedName>
</protein>
<organism evidence="2 3">
    <name type="scientific">Waltera acetigignens</name>
    <dbReference type="NCBI Taxonomy" id="2981769"/>
    <lineage>
        <taxon>Bacteria</taxon>
        <taxon>Bacillati</taxon>
        <taxon>Bacillota</taxon>
        <taxon>Clostridia</taxon>
        <taxon>Lachnospirales</taxon>
        <taxon>Lachnospiraceae</taxon>
        <taxon>Waltera</taxon>
    </lineage>
</organism>
<name>A0AAE2ZZH6_9FIRM</name>
<dbReference type="RefSeq" id="WP_178015652.1">
    <property type="nucleotide sequence ID" value="NZ_JAJEPV010000031.1"/>
</dbReference>
<proteinExistence type="predicted"/>
<feature type="region of interest" description="Disordered" evidence="1">
    <location>
        <begin position="143"/>
        <end position="162"/>
    </location>
</feature>
<dbReference type="AlphaFoldDB" id="A0AAE2ZZH6"/>
<sequence length="162" mass="18131">MAEKSWNKNVRFNRNSESAMQAWSLLHSDEVEKEFKSQNEFVICAINDYYERHLRKKRDPYLETREKEDAFVERIVAQAAEKTLANLPTLAGMYLIQQQAVLTAGFQSTVAGANAGMPVMPSPANGNGNGRIKQGHTAEAVLGESAEEEPEDNEFLDYSFGV</sequence>
<reference evidence="2 3" key="1">
    <citation type="submission" date="2021-10" db="EMBL/GenBank/DDBJ databases">
        <title>Anaerobic single-cell dispensing facilitates the cultivation of human gut bacteria.</title>
        <authorList>
            <person name="Afrizal A."/>
        </authorList>
    </citation>
    <scope>NUCLEOTIDE SEQUENCE [LARGE SCALE GENOMIC DNA]</scope>
    <source>
        <strain evidence="2 3">CLA-AA-H273</strain>
    </source>
</reference>
<gene>
    <name evidence="2" type="ORF">LKD75_12295</name>
</gene>
<dbReference type="Proteomes" id="UP001197795">
    <property type="component" value="Unassembled WGS sequence"/>
</dbReference>
<comment type="caution">
    <text evidence="2">The sequence shown here is derived from an EMBL/GenBank/DDBJ whole genome shotgun (WGS) entry which is preliminary data.</text>
</comment>
<evidence type="ECO:0000313" key="3">
    <source>
        <dbReference type="Proteomes" id="UP001197795"/>
    </source>
</evidence>
<dbReference type="EMBL" id="JAJEPV010000031">
    <property type="protein sequence ID" value="MCC2120356.1"/>
    <property type="molecule type" value="Genomic_DNA"/>
</dbReference>
<evidence type="ECO:0000256" key="1">
    <source>
        <dbReference type="SAM" id="MobiDB-lite"/>
    </source>
</evidence>
<accession>A0AAE2ZZH6</accession>
<evidence type="ECO:0000313" key="2">
    <source>
        <dbReference type="EMBL" id="MCC2120356.1"/>
    </source>
</evidence>
<feature type="compositionally biased region" description="Acidic residues" evidence="1">
    <location>
        <begin position="145"/>
        <end position="155"/>
    </location>
</feature>